<dbReference type="Proteomes" id="UP000298491">
    <property type="component" value="Unassembled WGS sequence"/>
</dbReference>
<keyword evidence="1" id="KW-0808">Transferase</keyword>
<gene>
    <name evidence="1" type="ORF">C9F09_09680</name>
</gene>
<accession>A0A659R3I3</accession>
<evidence type="ECO:0000313" key="1">
    <source>
        <dbReference type="EMBL" id="TGC94447.1"/>
    </source>
</evidence>
<dbReference type="EC" id="2.7.2.2" evidence="1"/>
<proteinExistence type="predicted"/>
<evidence type="ECO:0000313" key="2">
    <source>
        <dbReference type="Proteomes" id="UP000298491"/>
    </source>
</evidence>
<name>A0A659R3I3_SALET</name>
<comment type="caution">
    <text evidence="1">The sequence shown here is derived from an EMBL/GenBank/DDBJ whole genome shotgun (WGS) entry which is preliminary data.</text>
</comment>
<reference evidence="1 2" key="1">
    <citation type="submission" date="2018-03" db="EMBL/GenBank/DDBJ databases">
        <title>Non-Typhoidal Salmonella genome sequencing and assembly.</title>
        <authorList>
            <person name="Matchawe C."/>
        </authorList>
    </citation>
    <scope>NUCLEOTIDE SEQUENCE [LARGE SCALE GENOMIC DNA]</scope>
    <source>
        <strain evidence="1 2">35dea</strain>
    </source>
</reference>
<sequence>PRAQATPEPLRERQIDAGSLGPKETACAEFVSHCRGIAGIGSLADGQAILAGEKGTLIRCETADVDA</sequence>
<organism evidence="1 2">
    <name type="scientific">Salmonella enterica subsp. enterica serovar Wilhelmsburg</name>
    <dbReference type="NCBI Taxonomy" id="1960126"/>
    <lineage>
        <taxon>Bacteria</taxon>
        <taxon>Pseudomonadati</taxon>
        <taxon>Pseudomonadota</taxon>
        <taxon>Gammaproteobacteria</taxon>
        <taxon>Enterobacterales</taxon>
        <taxon>Enterobacteriaceae</taxon>
        <taxon>Salmonella</taxon>
    </lineage>
</organism>
<dbReference type="GO" id="GO:0008804">
    <property type="term" value="F:carbamate kinase activity"/>
    <property type="evidence" value="ECO:0007669"/>
    <property type="project" value="UniProtKB-EC"/>
</dbReference>
<dbReference type="EMBL" id="PYKB01000645">
    <property type="protein sequence ID" value="TGC94447.1"/>
    <property type="molecule type" value="Genomic_DNA"/>
</dbReference>
<protein>
    <submittedName>
        <fullName evidence="1">Carbamate kinase</fullName>
        <ecNumber evidence="1">2.7.2.2</ecNumber>
    </submittedName>
</protein>
<dbReference type="AlphaFoldDB" id="A0A659R3I3"/>
<keyword evidence="1" id="KW-0418">Kinase</keyword>
<feature type="non-terminal residue" evidence="1">
    <location>
        <position position="1"/>
    </location>
</feature>